<dbReference type="Gene3D" id="3.40.630.30">
    <property type="match status" value="1"/>
</dbReference>
<dbReference type="Pfam" id="PF00583">
    <property type="entry name" value="Acetyltransf_1"/>
    <property type="match status" value="1"/>
</dbReference>
<organism evidence="3 4">
    <name type="scientific">Candidatus Propionivibrio dominans</name>
    <dbReference type="NCBI Taxonomy" id="2954373"/>
    <lineage>
        <taxon>Bacteria</taxon>
        <taxon>Pseudomonadati</taxon>
        <taxon>Pseudomonadota</taxon>
        <taxon>Betaproteobacteria</taxon>
        <taxon>Rhodocyclales</taxon>
        <taxon>Rhodocyclaceae</taxon>
        <taxon>Propionivibrio</taxon>
    </lineage>
</organism>
<gene>
    <name evidence="3" type="ORF">IPJ48_03870</name>
</gene>
<dbReference type="InterPro" id="IPR016181">
    <property type="entry name" value="Acyl_CoA_acyltransferase"/>
</dbReference>
<evidence type="ECO:0000256" key="1">
    <source>
        <dbReference type="SAM" id="MobiDB-lite"/>
    </source>
</evidence>
<evidence type="ECO:0000313" key="3">
    <source>
        <dbReference type="EMBL" id="MBK7422288.1"/>
    </source>
</evidence>
<dbReference type="AlphaFoldDB" id="A0A9D7F9D8"/>
<feature type="region of interest" description="Disordered" evidence="1">
    <location>
        <begin position="155"/>
        <end position="177"/>
    </location>
</feature>
<feature type="domain" description="N-acetyltransferase" evidence="2">
    <location>
        <begin position="1"/>
        <end position="141"/>
    </location>
</feature>
<dbReference type="PROSITE" id="PS51186">
    <property type="entry name" value="GNAT"/>
    <property type="match status" value="1"/>
</dbReference>
<protein>
    <submittedName>
        <fullName evidence="3">GNAT family N-acetyltransferase</fullName>
    </submittedName>
</protein>
<dbReference type="Proteomes" id="UP000886602">
    <property type="component" value="Unassembled WGS sequence"/>
</dbReference>
<dbReference type="EMBL" id="JADJNC010000005">
    <property type="protein sequence ID" value="MBK7422288.1"/>
    <property type="molecule type" value="Genomic_DNA"/>
</dbReference>
<evidence type="ECO:0000313" key="4">
    <source>
        <dbReference type="Proteomes" id="UP000886602"/>
    </source>
</evidence>
<dbReference type="InterPro" id="IPR000182">
    <property type="entry name" value="GNAT_dom"/>
</dbReference>
<sequence>MNQLSPDSRRHRYFRAVADFSDEMVTDLVVIDPLKQWAVLVVHVEKGIEIAVAGGRFVAESDITCEFSLLVDDRWQGQGVGEHILLALIGEASHRGLTKMTGYVLSENSSMIALARSMDFQVNESEEGESVKKLIRSLHRPSAGKLDRLARKVFGRGGKTTPVKAVREPPGFESEKN</sequence>
<reference evidence="3" key="1">
    <citation type="submission" date="2020-10" db="EMBL/GenBank/DDBJ databases">
        <title>Connecting structure to function with the recovery of over 1000 high-quality activated sludge metagenome-assembled genomes encoding full-length rRNA genes using long-read sequencing.</title>
        <authorList>
            <person name="Singleton C.M."/>
            <person name="Petriglieri F."/>
            <person name="Kristensen J.M."/>
            <person name="Kirkegaard R.H."/>
            <person name="Michaelsen T.Y."/>
            <person name="Andersen M.H."/>
            <person name="Karst S.M."/>
            <person name="Dueholm M.S."/>
            <person name="Nielsen P.H."/>
            <person name="Albertsen M."/>
        </authorList>
    </citation>
    <scope>NUCLEOTIDE SEQUENCE</scope>
    <source>
        <strain evidence="3">EsbW_18-Q3-R4-48_MAXAC.044</strain>
    </source>
</reference>
<accession>A0A9D7F9D8</accession>
<proteinExistence type="predicted"/>
<dbReference type="SUPFAM" id="SSF55729">
    <property type="entry name" value="Acyl-CoA N-acyltransferases (Nat)"/>
    <property type="match status" value="1"/>
</dbReference>
<evidence type="ECO:0000259" key="2">
    <source>
        <dbReference type="PROSITE" id="PS51186"/>
    </source>
</evidence>
<name>A0A9D7F9D8_9RHOO</name>
<dbReference type="GO" id="GO:0016747">
    <property type="term" value="F:acyltransferase activity, transferring groups other than amino-acyl groups"/>
    <property type="evidence" value="ECO:0007669"/>
    <property type="project" value="InterPro"/>
</dbReference>
<comment type="caution">
    <text evidence="3">The sequence shown here is derived from an EMBL/GenBank/DDBJ whole genome shotgun (WGS) entry which is preliminary data.</text>
</comment>
<dbReference type="CDD" id="cd04301">
    <property type="entry name" value="NAT_SF"/>
    <property type="match status" value="1"/>
</dbReference>